<organism evidence="1 2">
    <name type="scientific">Bifidobacterium pseudocatenulatum DSM 20438 = JCM 1200 = LMG 10505</name>
    <dbReference type="NCBI Taxonomy" id="547043"/>
    <lineage>
        <taxon>Bacteria</taxon>
        <taxon>Bacillati</taxon>
        <taxon>Actinomycetota</taxon>
        <taxon>Actinomycetes</taxon>
        <taxon>Bifidobacteriales</taxon>
        <taxon>Bifidobacteriaceae</taxon>
        <taxon>Bifidobacterium</taxon>
    </lineage>
</organism>
<evidence type="ECO:0000313" key="1">
    <source>
        <dbReference type="EMBL" id="EEG70638.1"/>
    </source>
</evidence>
<dbReference type="Proteomes" id="UP000003875">
    <property type="component" value="Unassembled WGS sequence"/>
</dbReference>
<accession>C0BTD7</accession>
<name>C0BTD7_BIFPS</name>
<evidence type="ECO:0000313" key="2">
    <source>
        <dbReference type="Proteomes" id="UP000003875"/>
    </source>
</evidence>
<reference evidence="1 2" key="1">
    <citation type="submission" date="2009-02" db="EMBL/GenBank/DDBJ databases">
        <title>Draft genome sequence of Bifidobacterium pseudocatenulatum (DSM 20438).</title>
        <authorList>
            <person name="Sudarsanam P."/>
            <person name="Ley R."/>
            <person name="Guruge J."/>
            <person name="Turnbaugh P.J."/>
            <person name="Mahowald M."/>
            <person name="Liep D."/>
            <person name="Gordon J."/>
        </authorList>
    </citation>
    <scope>NUCLEOTIDE SEQUENCE [LARGE SCALE GENOMIC DNA]</scope>
    <source>
        <strain evidence="1 2">DSM 20438</strain>
    </source>
</reference>
<proteinExistence type="predicted"/>
<comment type="caution">
    <text evidence="1">The sequence shown here is derived from an EMBL/GenBank/DDBJ whole genome shotgun (WGS) entry which is preliminary data.</text>
</comment>
<dbReference type="AlphaFoldDB" id="C0BTD7"/>
<dbReference type="EMBL" id="ABXX02000003">
    <property type="protein sequence ID" value="EEG70638.1"/>
    <property type="molecule type" value="Genomic_DNA"/>
</dbReference>
<reference evidence="1 2" key="2">
    <citation type="submission" date="2009-02" db="EMBL/GenBank/DDBJ databases">
        <authorList>
            <person name="Fulton L."/>
            <person name="Clifton S."/>
            <person name="Fulton B."/>
            <person name="Xu J."/>
            <person name="Minx P."/>
            <person name="Pepin K.H."/>
            <person name="Johnson M."/>
            <person name="Bhonagiri V."/>
            <person name="Nash W.E."/>
            <person name="Mardis E.R."/>
            <person name="Wilson R.K."/>
        </authorList>
    </citation>
    <scope>NUCLEOTIDE SEQUENCE [LARGE SCALE GENOMIC DNA]</scope>
    <source>
        <strain evidence="1 2">DSM 20438</strain>
    </source>
</reference>
<sequence>MEIKGFCHIHRHIRGINEDAEVLAYRNFWPITRILRQARFTRNS</sequence>
<protein>
    <submittedName>
        <fullName evidence="1">Uncharacterized protein</fullName>
    </submittedName>
</protein>
<gene>
    <name evidence="1" type="ORF">BIFPSEUDO_03661</name>
</gene>